<keyword evidence="1" id="KW-0812">Transmembrane</keyword>
<dbReference type="Gene3D" id="2.60.320.10">
    <property type="entry name" value="N-utilization substance G protein NusG, insert domain"/>
    <property type="match status" value="1"/>
</dbReference>
<gene>
    <name evidence="2" type="ORF">KQI89_00655</name>
</gene>
<keyword evidence="1" id="KW-0472">Membrane</keyword>
<comment type="caution">
    <text evidence="2">The sequence shown here is derived from an EMBL/GenBank/DDBJ whole genome shotgun (WGS) entry which is preliminary data.</text>
</comment>
<name>A0ABS6EVK8_9CLOT</name>
<keyword evidence="3" id="KW-1185">Reference proteome</keyword>
<sequence length="130" mass="14827">MIKKWDIIIIVSLIIISFIPGGLYWYLNGRNTIKGTYAEINIEGKLYKTVPLSNHKGTDTFTINTKYGYNIIEVRDNKIAVIDADCPDKIDVKMGFIEKPGETLVCLPHRLIVEIKGDYSEDEEDIILSY</sequence>
<evidence type="ECO:0000313" key="3">
    <source>
        <dbReference type="Proteomes" id="UP000736583"/>
    </source>
</evidence>
<accession>A0ABS6EVK8</accession>
<evidence type="ECO:0000256" key="1">
    <source>
        <dbReference type="SAM" id="Phobius"/>
    </source>
</evidence>
<proteinExistence type="predicted"/>
<feature type="transmembrane region" description="Helical" evidence="1">
    <location>
        <begin position="7"/>
        <end position="27"/>
    </location>
</feature>
<organism evidence="2 3">
    <name type="scientific">Clostridium simiarum</name>
    <dbReference type="NCBI Taxonomy" id="2841506"/>
    <lineage>
        <taxon>Bacteria</taxon>
        <taxon>Bacillati</taxon>
        <taxon>Bacillota</taxon>
        <taxon>Clostridia</taxon>
        <taxon>Eubacteriales</taxon>
        <taxon>Clostridiaceae</taxon>
        <taxon>Clostridium</taxon>
    </lineage>
</organism>
<reference evidence="2 3" key="1">
    <citation type="submission" date="2021-06" db="EMBL/GenBank/DDBJ databases">
        <authorList>
            <person name="Sun Q."/>
            <person name="Li D."/>
        </authorList>
    </citation>
    <scope>NUCLEOTIDE SEQUENCE [LARGE SCALE GENOMIC DNA]</scope>
    <source>
        <strain evidence="2 3">MSJ-4</strain>
    </source>
</reference>
<dbReference type="InterPro" id="IPR038690">
    <property type="entry name" value="NusG_2_sf"/>
</dbReference>
<protein>
    <submittedName>
        <fullName evidence="2">NusG domain II-containing protein</fullName>
    </submittedName>
</protein>
<dbReference type="RefSeq" id="WP_032121262.1">
    <property type="nucleotide sequence ID" value="NZ_JAHLQL010000001.1"/>
</dbReference>
<dbReference type="EMBL" id="JAHLQL010000001">
    <property type="protein sequence ID" value="MBU5590267.1"/>
    <property type="molecule type" value="Genomic_DNA"/>
</dbReference>
<keyword evidence="1" id="KW-1133">Transmembrane helix</keyword>
<dbReference type="Proteomes" id="UP000736583">
    <property type="component" value="Unassembled WGS sequence"/>
</dbReference>
<dbReference type="Pfam" id="PF07009">
    <property type="entry name" value="NusG_II"/>
    <property type="match status" value="1"/>
</dbReference>
<evidence type="ECO:0000313" key="2">
    <source>
        <dbReference type="EMBL" id="MBU5590267.1"/>
    </source>
</evidence>
<dbReference type="CDD" id="cd09911">
    <property type="entry name" value="Lin0431_like"/>
    <property type="match status" value="1"/>
</dbReference>